<feature type="compositionally biased region" description="Basic and acidic residues" evidence="1">
    <location>
        <begin position="37"/>
        <end position="63"/>
    </location>
</feature>
<evidence type="ECO:0000313" key="3">
    <source>
        <dbReference type="Proteomes" id="UP001233172"/>
    </source>
</evidence>
<evidence type="ECO:0000313" key="2">
    <source>
        <dbReference type="EMBL" id="KAK0039232.1"/>
    </source>
</evidence>
<sequence>MKHGPNALIDEKLPVVIVNTREKEMKRRNFVTKKTHSNIDEVKSRDGHHSFDSDRRRRDELGRFRSHHRSSRNQRSACADSFDRSFAVTSPTTSPSAAAATLTSRATWQNQSLWNSFTAKNKKRTA</sequence>
<protein>
    <submittedName>
        <fullName evidence="2">Glutamine--fructose-6-phosphate transaminase (Isomerizing)</fullName>
    </submittedName>
</protein>
<dbReference type="Proteomes" id="UP001233172">
    <property type="component" value="Unassembled WGS sequence"/>
</dbReference>
<accession>A0AAD8ANU8</accession>
<dbReference type="AlphaFoldDB" id="A0AAD8ANU8"/>
<keyword evidence="3" id="KW-1185">Reference proteome</keyword>
<dbReference type="EMBL" id="JASAOG010000471">
    <property type="protein sequence ID" value="KAK0039232.1"/>
    <property type="molecule type" value="Genomic_DNA"/>
</dbReference>
<reference evidence="2" key="1">
    <citation type="journal article" date="2023" name="PLoS Negl. Trop. Dis.">
        <title>A genome sequence for Biomphalaria pfeifferi, the major vector snail for the human-infecting parasite Schistosoma mansoni.</title>
        <authorList>
            <person name="Bu L."/>
            <person name="Lu L."/>
            <person name="Laidemitt M.R."/>
            <person name="Zhang S.M."/>
            <person name="Mutuku M."/>
            <person name="Mkoji G."/>
            <person name="Steinauer M."/>
            <person name="Loker E.S."/>
        </authorList>
    </citation>
    <scope>NUCLEOTIDE SEQUENCE</scope>
    <source>
        <strain evidence="2">KasaAsao</strain>
    </source>
</reference>
<gene>
    <name evidence="2" type="ORF">Bpfe_031321</name>
</gene>
<proteinExistence type="predicted"/>
<reference evidence="2" key="2">
    <citation type="submission" date="2023-04" db="EMBL/GenBank/DDBJ databases">
        <authorList>
            <person name="Bu L."/>
            <person name="Lu L."/>
            <person name="Laidemitt M.R."/>
            <person name="Zhang S.M."/>
            <person name="Mutuku M."/>
            <person name="Mkoji G."/>
            <person name="Steinauer M."/>
            <person name="Loker E.S."/>
        </authorList>
    </citation>
    <scope>NUCLEOTIDE SEQUENCE</scope>
    <source>
        <strain evidence="2">KasaAsao</strain>
        <tissue evidence="2">Whole Snail</tissue>
    </source>
</reference>
<organism evidence="2 3">
    <name type="scientific">Biomphalaria pfeifferi</name>
    <name type="common">Bloodfluke planorb</name>
    <name type="synonym">Freshwater snail</name>
    <dbReference type="NCBI Taxonomy" id="112525"/>
    <lineage>
        <taxon>Eukaryota</taxon>
        <taxon>Metazoa</taxon>
        <taxon>Spiralia</taxon>
        <taxon>Lophotrochozoa</taxon>
        <taxon>Mollusca</taxon>
        <taxon>Gastropoda</taxon>
        <taxon>Heterobranchia</taxon>
        <taxon>Euthyneura</taxon>
        <taxon>Panpulmonata</taxon>
        <taxon>Hygrophila</taxon>
        <taxon>Lymnaeoidea</taxon>
        <taxon>Planorbidae</taxon>
        <taxon>Biomphalaria</taxon>
    </lineage>
</organism>
<comment type="caution">
    <text evidence="2">The sequence shown here is derived from an EMBL/GenBank/DDBJ whole genome shotgun (WGS) entry which is preliminary data.</text>
</comment>
<evidence type="ECO:0000256" key="1">
    <source>
        <dbReference type="SAM" id="MobiDB-lite"/>
    </source>
</evidence>
<feature type="region of interest" description="Disordered" evidence="1">
    <location>
        <begin position="34"/>
        <end position="79"/>
    </location>
</feature>
<dbReference type="Gene3D" id="3.40.50.10490">
    <property type="entry name" value="Glucose-6-phosphate isomerase like protein, domain 1"/>
    <property type="match status" value="1"/>
</dbReference>
<name>A0AAD8ANU8_BIOPF</name>